<feature type="region of interest" description="Disordered" evidence="11">
    <location>
        <begin position="1"/>
        <end position="57"/>
    </location>
</feature>
<comment type="similarity">
    <text evidence="2">Belongs to the TMEM214 family.</text>
</comment>
<evidence type="ECO:0000256" key="10">
    <source>
        <dbReference type="ARBA" id="ARBA00024938"/>
    </source>
</evidence>
<dbReference type="PANTHER" id="PTHR13448">
    <property type="entry name" value="TRANSMEMBRANE PROTEIN 214"/>
    <property type="match status" value="1"/>
</dbReference>
<feature type="compositionally biased region" description="Basic and acidic residues" evidence="11">
    <location>
        <begin position="14"/>
        <end position="24"/>
    </location>
</feature>
<accession>A0A8C9VJU3</accession>
<keyword evidence="14" id="KW-1185">Reference proteome</keyword>
<keyword evidence="5" id="KW-0053">Apoptosis</keyword>
<proteinExistence type="inferred from homology"/>
<reference evidence="13" key="2">
    <citation type="submission" date="2025-08" db="UniProtKB">
        <authorList>
            <consortium name="Ensembl"/>
        </authorList>
    </citation>
    <scope>IDENTIFICATION</scope>
</reference>
<evidence type="ECO:0000256" key="6">
    <source>
        <dbReference type="ARBA" id="ARBA00022824"/>
    </source>
</evidence>
<evidence type="ECO:0000256" key="8">
    <source>
        <dbReference type="ARBA" id="ARBA00023136"/>
    </source>
</evidence>
<keyword evidence="9" id="KW-0325">Glycoprotein</keyword>
<evidence type="ECO:0000256" key="2">
    <source>
        <dbReference type="ARBA" id="ARBA00007984"/>
    </source>
</evidence>
<dbReference type="Ensembl" id="ENSSFOT00015040435.1">
    <property type="protein sequence ID" value="ENSSFOP00015060137.1"/>
    <property type="gene ID" value="ENSSFOG00015005891.2"/>
</dbReference>
<dbReference type="Pfam" id="PF10151">
    <property type="entry name" value="TMEM214"/>
    <property type="match status" value="2"/>
</dbReference>
<organism evidence="13 14">
    <name type="scientific">Scleropages formosus</name>
    <name type="common">Asian bonytongue</name>
    <name type="synonym">Osteoglossum formosum</name>
    <dbReference type="NCBI Taxonomy" id="113540"/>
    <lineage>
        <taxon>Eukaryota</taxon>
        <taxon>Metazoa</taxon>
        <taxon>Chordata</taxon>
        <taxon>Craniata</taxon>
        <taxon>Vertebrata</taxon>
        <taxon>Euteleostomi</taxon>
        <taxon>Actinopterygii</taxon>
        <taxon>Neopterygii</taxon>
        <taxon>Teleostei</taxon>
        <taxon>Osteoglossocephala</taxon>
        <taxon>Osteoglossomorpha</taxon>
        <taxon>Osteoglossiformes</taxon>
        <taxon>Osteoglossidae</taxon>
        <taxon>Scleropages</taxon>
    </lineage>
</organism>
<protein>
    <submittedName>
        <fullName evidence="13">Transmembrane protein 214</fullName>
    </submittedName>
</protein>
<evidence type="ECO:0000256" key="4">
    <source>
        <dbReference type="ARBA" id="ARBA00022692"/>
    </source>
</evidence>
<evidence type="ECO:0000256" key="1">
    <source>
        <dbReference type="ARBA" id="ARBA00004477"/>
    </source>
</evidence>
<comment type="function">
    <text evidence="10">Critical mediator, in cooperation with CASP4, of endoplasmic reticulum-stress induced apoptosis. Required or the activation of CASP4 following endoplasmic reticulum stress.</text>
</comment>
<feature type="transmembrane region" description="Helical" evidence="12">
    <location>
        <begin position="411"/>
        <end position="430"/>
    </location>
</feature>
<name>A0A8C9VJU3_SCLFO</name>
<reference evidence="13" key="3">
    <citation type="submission" date="2025-09" db="UniProtKB">
        <authorList>
            <consortium name="Ensembl"/>
        </authorList>
    </citation>
    <scope>IDENTIFICATION</scope>
</reference>
<feature type="transmembrane region" description="Helical" evidence="12">
    <location>
        <begin position="231"/>
        <end position="253"/>
    </location>
</feature>
<evidence type="ECO:0000256" key="3">
    <source>
        <dbReference type="ARBA" id="ARBA00011720"/>
    </source>
</evidence>
<dbReference type="GO" id="GO:0006915">
    <property type="term" value="P:apoptotic process"/>
    <property type="evidence" value="ECO:0007669"/>
    <property type="project" value="UniProtKB-KW"/>
</dbReference>
<evidence type="ECO:0000256" key="11">
    <source>
        <dbReference type="SAM" id="MobiDB-lite"/>
    </source>
</evidence>
<evidence type="ECO:0000256" key="5">
    <source>
        <dbReference type="ARBA" id="ARBA00022703"/>
    </source>
</evidence>
<dbReference type="Proteomes" id="UP000694397">
    <property type="component" value="Chromosome 1"/>
</dbReference>
<evidence type="ECO:0000256" key="9">
    <source>
        <dbReference type="ARBA" id="ARBA00023180"/>
    </source>
</evidence>
<comment type="subunit">
    <text evidence="3">Constitutively interacts with CASP4; required for the localization of procaspase 4 to the ER.</text>
</comment>
<evidence type="ECO:0000313" key="14">
    <source>
        <dbReference type="Proteomes" id="UP000694397"/>
    </source>
</evidence>
<dbReference type="GeneTree" id="ENSGT00390000002693"/>
<gene>
    <name evidence="13" type="primary">TMEM214</name>
    <name evidence="13" type="synonym">tmem214</name>
</gene>
<evidence type="ECO:0000256" key="7">
    <source>
        <dbReference type="ARBA" id="ARBA00022989"/>
    </source>
</evidence>
<keyword evidence="6" id="KW-0256">Endoplasmic reticulum</keyword>
<evidence type="ECO:0000313" key="13">
    <source>
        <dbReference type="Ensembl" id="ENSSFOP00015060137.1"/>
    </source>
</evidence>
<keyword evidence="8 12" id="KW-0472">Membrane</keyword>
<dbReference type="AlphaFoldDB" id="A0A8C9VJU3"/>
<comment type="subcellular location">
    <subcellularLocation>
        <location evidence="1">Endoplasmic reticulum membrane</location>
        <topology evidence="1">Multi-pass membrane protein</topology>
    </subcellularLocation>
</comment>
<dbReference type="GO" id="GO:0005794">
    <property type="term" value="C:Golgi apparatus"/>
    <property type="evidence" value="ECO:0007669"/>
    <property type="project" value="TreeGrafter"/>
</dbReference>
<keyword evidence="7 12" id="KW-1133">Transmembrane helix</keyword>
<sequence length="621" mass="70727">MTEPLKMSETIYEGFEKMGKKQNKEQVPPAPPPEQQQKSSAGKQPKKSPANGAGQKPAQFKSLEEALKALDVSELQQQLEKSQNLFPENPSVWVKDLAGYLNYKLQAFKAFTDPAIYFVFWADYPFCVVSKELRSTIKSLLGRCSDTLPDFFDHCIYTMLRELDKPAGEPLHGYRICIQAILLDKPKIATLNLANYLELLRSHQNRPVKCLTIMWALGQAGFSDLSQGLKVWLGIMLPVLGIKTLSSYAIAYLERLLMLHANLTKGFGIMGPKEFFPLLDFAYMPKNALSPSLQEQLRRLYPRLKVLAFGAKPECTLHTYFPSFLSRATPHCPDEMKREAFYFAVRHCLHHIGVSSAPEQHDRMSLRKNLQETIQSFKMTNEEMKSSGSSQEVMECNALCSKLQLKMKGRGFPWIRLLLAMMVFAAGFIVHDIRSQGSFKASTTAQYLQNSGLMPVFQQAWSHISHYSQKGISWLEKNAPYYYSEAVTTVGPVLEVVWEKTKIVFAFIAEQCSDLILWVKENAPRFVEWLNANIPESVFHFAEYLKELLLFIHQNYVLPVVMYIKVSLEQAWKNFVDSCNGEVSLPCVQNHVISITNSTWTFLQDTTLAIKNWAVELLSRP</sequence>
<keyword evidence="4 12" id="KW-0812">Transmembrane</keyword>
<dbReference type="PANTHER" id="PTHR13448:SF0">
    <property type="entry name" value="TRANSMEMBRANE PROTEIN 214"/>
    <property type="match status" value="1"/>
</dbReference>
<dbReference type="InterPro" id="IPR019308">
    <property type="entry name" value="TMEM214"/>
</dbReference>
<dbReference type="GO" id="GO:0005789">
    <property type="term" value="C:endoplasmic reticulum membrane"/>
    <property type="evidence" value="ECO:0007669"/>
    <property type="project" value="UniProtKB-SubCell"/>
</dbReference>
<evidence type="ECO:0000256" key="12">
    <source>
        <dbReference type="SAM" id="Phobius"/>
    </source>
</evidence>
<reference evidence="13 14" key="1">
    <citation type="submission" date="2019-04" db="EMBL/GenBank/DDBJ databases">
        <authorList>
            <consortium name="Wellcome Sanger Institute Data Sharing"/>
        </authorList>
    </citation>
    <scope>NUCLEOTIDE SEQUENCE [LARGE SCALE GENOMIC DNA]</scope>
</reference>